<name>A0A438MPS8_9ACTN</name>
<proteinExistence type="predicted"/>
<sequence>MQERTPRSEWSGHVRDERVRGANEERVSDQ</sequence>
<reference evidence="2 3" key="1">
    <citation type="submission" date="2019-01" db="EMBL/GenBank/DDBJ databases">
        <title>Sequencing the genomes of 1000 actinobacteria strains.</title>
        <authorList>
            <person name="Klenk H.-P."/>
        </authorList>
    </citation>
    <scope>NUCLEOTIDE SEQUENCE [LARGE SCALE GENOMIC DNA]</scope>
    <source>
        <strain evidence="2 3">DSM 43925</strain>
    </source>
</reference>
<keyword evidence="3" id="KW-1185">Reference proteome</keyword>
<evidence type="ECO:0000313" key="3">
    <source>
        <dbReference type="Proteomes" id="UP000284824"/>
    </source>
</evidence>
<dbReference type="EMBL" id="SAUN01000001">
    <property type="protein sequence ID" value="RVX47858.1"/>
    <property type="molecule type" value="Genomic_DNA"/>
</dbReference>
<gene>
    <name evidence="2" type="ORF">EDD27_10810</name>
</gene>
<organism evidence="2 3">
    <name type="scientific">Nonomuraea polychroma</name>
    <dbReference type="NCBI Taxonomy" id="46176"/>
    <lineage>
        <taxon>Bacteria</taxon>
        <taxon>Bacillati</taxon>
        <taxon>Actinomycetota</taxon>
        <taxon>Actinomycetes</taxon>
        <taxon>Streptosporangiales</taxon>
        <taxon>Streptosporangiaceae</taxon>
        <taxon>Nonomuraea</taxon>
    </lineage>
</organism>
<dbReference type="Proteomes" id="UP000284824">
    <property type="component" value="Unassembled WGS sequence"/>
</dbReference>
<accession>A0A438MPS8</accession>
<evidence type="ECO:0000313" key="2">
    <source>
        <dbReference type="EMBL" id="RVX47858.1"/>
    </source>
</evidence>
<evidence type="ECO:0000256" key="1">
    <source>
        <dbReference type="SAM" id="MobiDB-lite"/>
    </source>
</evidence>
<comment type="caution">
    <text evidence="2">The sequence shown here is derived from an EMBL/GenBank/DDBJ whole genome shotgun (WGS) entry which is preliminary data.</text>
</comment>
<protein>
    <submittedName>
        <fullName evidence="2">Uncharacterized protein</fullName>
    </submittedName>
</protein>
<feature type="region of interest" description="Disordered" evidence="1">
    <location>
        <begin position="1"/>
        <end position="30"/>
    </location>
</feature>
<dbReference type="AlphaFoldDB" id="A0A438MPS8"/>